<protein>
    <recommendedName>
        <fullName evidence="4">C2H2-type domain-containing protein</fullName>
    </recommendedName>
</protein>
<evidence type="ECO:0000256" key="1">
    <source>
        <dbReference type="SAM" id="MobiDB-lite"/>
    </source>
</evidence>
<evidence type="ECO:0000313" key="3">
    <source>
        <dbReference type="Proteomes" id="UP000629468"/>
    </source>
</evidence>
<accession>A0A8H7C246</accession>
<dbReference type="Proteomes" id="UP000629468">
    <property type="component" value="Unassembled WGS sequence"/>
</dbReference>
<dbReference type="AlphaFoldDB" id="A0A8H7C246"/>
<gene>
    <name evidence="2" type="ORF">Agabi119p4_10360</name>
</gene>
<reference evidence="2 3" key="1">
    <citation type="journal article" name="Sci. Rep.">
        <title>Telomere-to-telomere assembled and centromere annotated genomes of the two main subspecies of the button mushroom Agaricus bisporus reveal especially polymorphic chromosome ends.</title>
        <authorList>
            <person name="Sonnenberg A.S.M."/>
            <person name="Sedaghat-Telgerd N."/>
            <person name="Lavrijssen B."/>
            <person name="Ohm R.A."/>
            <person name="Hendrickx P.M."/>
            <person name="Scholtmeijer K."/>
            <person name="Baars J.J.P."/>
            <person name="van Peer A."/>
        </authorList>
    </citation>
    <scope>NUCLEOTIDE SEQUENCE [LARGE SCALE GENOMIC DNA]</scope>
    <source>
        <strain evidence="2 3">H119_p4</strain>
    </source>
</reference>
<evidence type="ECO:0000313" key="2">
    <source>
        <dbReference type="EMBL" id="KAF7760951.1"/>
    </source>
</evidence>
<proteinExistence type="predicted"/>
<sequence>MKRRVEEGIGLRQSGPHDKRHKPDNPSSNCDVCGKSLLDLKRRAHVGCTLQQGFISLKNTDVAYTLRRDPDDKKVPCPNCDLRAYDMHEVKKHIHECASKTPTQKEHRTPEPQGYCTSQGVPEAPALDSTERQGSSIGQAAAASLSKDDNVGYFPLVAETCYEQDANASSVARPQAEHNVESTSKIHVFQSPLLRKHGLVVNTLHRILICIACQGIINPQKIRDHFSALHKSYKTPPDLQKEFDEDLERCCAIPD</sequence>
<organism evidence="2 3">
    <name type="scientific">Agaricus bisporus var. burnettii</name>
    <dbReference type="NCBI Taxonomy" id="192524"/>
    <lineage>
        <taxon>Eukaryota</taxon>
        <taxon>Fungi</taxon>
        <taxon>Dikarya</taxon>
        <taxon>Basidiomycota</taxon>
        <taxon>Agaricomycotina</taxon>
        <taxon>Agaricomycetes</taxon>
        <taxon>Agaricomycetidae</taxon>
        <taxon>Agaricales</taxon>
        <taxon>Agaricineae</taxon>
        <taxon>Agaricaceae</taxon>
        <taxon>Agaricus</taxon>
    </lineage>
</organism>
<feature type="region of interest" description="Disordered" evidence="1">
    <location>
        <begin position="1"/>
        <end position="28"/>
    </location>
</feature>
<feature type="compositionally biased region" description="Basic and acidic residues" evidence="1">
    <location>
        <begin position="1"/>
        <end position="24"/>
    </location>
</feature>
<evidence type="ECO:0008006" key="4">
    <source>
        <dbReference type="Google" id="ProtNLM"/>
    </source>
</evidence>
<dbReference type="EMBL" id="JABXXO010000014">
    <property type="protein sequence ID" value="KAF7760951.1"/>
    <property type="molecule type" value="Genomic_DNA"/>
</dbReference>
<name>A0A8H7C246_AGABI</name>
<feature type="compositionally biased region" description="Basic and acidic residues" evidence="1">
    <location>
        <begin position="101"/>
        <end position="110"/>
    </location>
</feature>
<comment type="caution">
    <text evidence="2">The sequence shown here is derived from an EMBL/GenBank/DDBJ whole genome shotgun (WGS) entry which is preliminary data.</text>
</comment>
<feature type="region of interest" description="Disordered" evidence="1">
    <location>
        <begin position="101"/>
        <end position="141"/>
    </location>
</feature>